<reference evidence="1 2" key="1">
    <citation type="submission" date="2024-11" db="EMBL/GenBank/DDBJ databases">
        <title>A near-complete genome assembly of Cinchona calisaya.</title>
        <authorList>
            <person name="Lian D.C."/>
            <person name="Zhao X.W."/>
            <person name="Wei L."/>
        </authorList>
    </citation>
    <scope>NUCLEOTIDE SEQUENCE [LARGE SCALE GENOMIC DNA]</scope>
    <source>
        <tissue evidence="1">Nenye</tissue>
    </source>
</reference>
<evidence type="ECO:0000313" key="1">
    <source>
        <dbReference type="EMBL" id="KAL3533380.1"/>
    </source>
</evidence>
<dbReference type="Proteomes" id="UP001630127">
    <property type="component" value="Unassembled WGS sequence"/>
</dbReference>
<dbReference type="AlphaFoldDB" id="A0ABD3AQC8"/>
<name>A0ABD3AQC8_9GENT</name>
<protein>
    <submittedName>
        <fullName evidence="1">Uncharacterized protein</fullName>
    </submittedName>
</protein>
<organism evidence="1 2">
    <name type="scientific">Cinchona calisaya</name>
    <dbReference type="NCBI Taxonomy" id="153742"/>
    <lineage>
        <taxon>Eukaryota</taxon>
        <taxon>Viridiplantae</taxon>
        <taxon>Streptophyta</taxon>
        <taxon>Embryophyta</taxon>
        <taxon>Tracheophyta</taxon>
        <taxon>Spermatophyta</taxon>
        <taxon>Magnoliopsida</taxon>
        <taxon>eudicotyledons</taxon>
        <taxon>Gunneridae</taxon>
        <taxon>Pentapetalae</taxon>
        <taxon>asterids</taxon>
        <taxon>lamiids</taxon>
        <taxon>Gentianales</taxon>
        <taxon>Rubiaceae</taxon>
        <taxon>Cinchonoideae</taxon>
        <taxon>Cinchoneae</taxon>
        <taxon>Cinchona</taxon>
    </lineage>
</organism>
<evidence type="ECO:0000313" key="2">
    <source>
        <dbReference type="Proteomes" id="UP001630127"/>
    </source>
</evidence>
<dbReference type="EMBL" id="JBJUIK010000003">
    <property type="protein sequence ID" value="KAL3533380.1"/>
    <property type="molecule type" value="Genomic_DNA"/>
</dbReference>
<sequence>MELNRKHYLLMELMADTLTKLKELDKANQTTTSTIDTLEDKDNLRRESFHYYSSKVCSHMGEVILDVEGDDEALEVSAQTKHVALQKKAAATSLVAVDFERRFESREMVGPKKDDTQEEQAQFIVKVMCRLCFDGENEEKGQGKCCPAKLVVKSTTGAAS</sequence>
<comment type="caution">
    <text evidence="1">The sequence shown here is derived from an EMBL/GenBank/DDBJ whole genome shotgun (WGS) entry which is preliminary data.</text>
</comment>
<keyword evidence="2" id="KW-1185">Reference proteome</keyword>
<accession>A0ABD3AQC8</accession>
<gene>
    <name evidence="1" type="ORF">ACH5RR_006901</name>
</gene>
<proteinExistence type="predicted"/>